<proteinExistence type="predicted"/>
<evidence type="ECO:0000256" key="1">
    <source>
        <dbReference type="ARBA" id="ARBA00001947"/>
    </source>
</evidence>
<dbReference type="Proteomes" id="UP000714420">
    <property type="component" value="Unassembled WGS sequence"/>
</dbReference>
<dbReference type="SUPFAM" id="SSF56281">
    <property type="entry name" value="Metallo-hydrolase/oxidoreductase"/>
    <property type="match status" value="1"/>
</dbReference>
<keyword evidence="2" id="KW-0479">Metal-binding</keyword>
<organism evidence="6 7">
    <name type="scientific">Xylanibacter muris</name>
    <dbReference type="NCBI Taxonomy" id="2736290"/>
    <lineage>
        <taxon>Bacteria</taxon>
        <taxon>Pseudomonadati</taxon>
        <taxon>Bacteroidota</taxon>
        <taxon>Bacteroidia</taxon>
        <taxon>Bacteroidales</taxon>
        <taxon>Prevotellaceae</taxon>
        <taxon>Xylanibacter</taxon>
    </lineage>
</organism>
<dbReference type="Pfam" id="PF00753">
    <property type="entry name" value="Lactamase_B"/>
    <property type="match status" value="1"/>
</dbReference>
<comment type="cofactor">
    <cofactor evidence="1">
        <name>Zn(2+)</name>
        <dbReference type="ChEBI" id="CHEBI:29105"/>
    </cofactor>
</comment>
<dbReference type="InterPro" id="IPR051453">
    <property type="entry name" value="MBL_Glyoxalase_II"/>
</dbReference>
<dbReference type="CDD" id="cd06262">
    <property type="entry name" value="metallo-hydrolase-like_MBL-fold"/>
    <property type="match status" value="1"/>
</dbReference>
<dbReference type="InterPro" id="IPR001279">
    <property type="entry name" value="Metallo-B-lactamas"/>
</dbReference>
<name>A0ABX2AP42_9BACT</name>
<evidence type="ECO:0000256" key="2">
    <source>
        <dbReference type="ARBA" id="ARBA00022723"/>
    </source>
</evidence>
<sequence length="215" mass="24346">MMDIKKFVCNPFQENTYIVSDETKECVIIDCGAFFAEERKAILEYIRNNRLTPRHLLSTHAHIDHNFGTDTIYGEFGLKPEIHINDKILAGKLHEQAKTFCGIDINYDFPEPGVWLCDKDMITFGNHSFRILSTPGHTPGSVFYHCAEEGIAFSGDTLFNMSIGRTDFELGSYDDIIESLRHISSALPPDTVIYPGHGPKTSMDTETTYNPYLKL</sequence>
<dbReference type="RefSeq" id="WP_172276941.1">
    <property type="nucleotide sequence ID" value="NZ_CASGMU010000007.1"/>
</dbReference>
<evidence type="ECO:0000256" key="4">
    <source>
        <dbReference type="ARBA" id="ARBA00022833"/>
    </source>
</evidence>
<reference evidence="6 7" key="1">
    <citation type="submission" date="2020-05" db="EMBL/GenBank/DDBJ databases">
        <title>Distinct polysaccharide utilization as determinants for interspecies competition between intestinal Prevotella spp.</title>
        <authorList>
            <person name="Galvez E.J.C."/>
            <person name="Iljazovic A."/>
            <person name="Strowig T."/>
        </authorList>
    </citation>
    <scope>NUCLEOTIDE SEQUENCE [LARGE SCALE GENOMIC DNA]</scope>
    <source>
        <strain evidence="6 7">PMUR</strain>
    </source>
</reference>
<dbReference type="Gene3D" id="3.60.15.10">
    <property type="entry name" value="Ribonuclease Z/Hydroxyacylglutathione hydrolase-like"/>
    <property type="match status" value="1"/>
</dbReference>
<comment type="caution">
    <text evidence="6">The sequence shown here is derived from an EMBL/GenBank/DDBJ whole genome shotgun (WGS) entry which is preliminary data.</text>
</comment>
<keyword evidence="7" id="KW-1185">Reference proteome</keyword>
<evidence type="ECO:0000256" key="3">
    <source>
        <dbReference type="ARBA" id="ARBA00022801"/>
    </source>
</evidence>
<evidence type="ECO:0000313" key="6">
    <source>
        <dbReference type="EMBL" id="NPD93016.1"/>
    </source>
</evidence>
<keyword evidence="3" id="KW-0378">Hydrolase</keyword>
<feature type="domain" description="Metallo-beta-lactamase" evidence="5">
    <location>
        <begin position="13"/>
        <end position="197"/>
    </location>
</feature>
<gene>
    <name evidence="6" type="ORF">HPS56_11850</name>
</gene>
<dbReference type="EMBL" id="JABKKF010000014">
    <property type="protein sequence ID" value="NPD93016.1"/>
    <property type="molecule type" value="Genomic_DNA"/>
</dbReference>
<dbReference type="PANTHER" id="PTHR46233">
    <property type="entry name" value="HYDROXYACYLGLUTATHIONE HYDROLASE GLOC"/>
    <property type="match status" value="1"/>
</dbReference>
<dbReference type="InterPro" id="IPR036866">
    <property type="entry name" value="RibonucZ/Hydroxyglut_hydro"/>
</dbReference>
<evidence type="ECO:0000313" key="7">
    <source>
        <dbReference type="Proteomes" id="UP000714420"/>
    </source>
</evidence>
<evidence type="ECO:0000259" key="5">
    <source>
        <dbReference type="SMART" id="SM00849"/>
    </source>
</evidence>
<keyword evidence="4" id="KW-0862">Zinc</keyword>
<accession>A0ABX2AP42</accession>
<dbReference type="PANTHER" id="PTHR46233:SF3">
    <property type="entry name" value="HYDROXYACYLGLUTATHIONE HYDROLASE GLOC"/>
    <property type="match status" value="1"/>
</dbReference>
<protein>
    <submittedName>
        <fullName evidence="6">MBL fold metallo-hydrolase</fullName>
    </submittedName>
</protein>
<dbReference type="SMART" id="SM00849">
    <property type="entry name" value="Lactamase_B"/>
    <property type="match status" value="1"/>
</dbReference>